<reference evidence="4 5" key="1">
    <citation type="journal article" date="2018" name="Nat. Biotechnol.">
        <title>A standardized bacterial taxonomy based on genome phylogeny substantially revises the tree of life.</title>
        <authorList>
            <person name="Parks D.H."/>
            <person name="Chuvochina M."/>
            <person name="Waite D.W."/>
            <person name="Rinke C."/>
            <person name="Skarshewski A."/>
            <person name="Chaumeil P.A."/>
            <person name="Hugenholtz P."/>
        </authorList>
    </citation>
    <scope>NUCLEOTIDE SEQUENCE [LARGE SCALE GENOMIC DNA]</scope>
    <source>
        <strain evidence="4">UBA12544</strain>
    </source>
</reference>
<dbReference type="SUPFAM" id="SSF47413">
    <property type="entry name" value="lambda repressor-like DNA-binding domains"/>
    <property type="match status" value="1"/>
</dbReference>
<dbReference type="Gene3D" id="1.10.260.40">
    <property type="entry name" value="lambda repressor-like DNA-binding domains"/>
    <property type="match status" value="1"/>
</dbReference>
<dbReference type="RefSeq" id="WP_011026011.1">
    <property type="nucleotide sequence ID" value="NZ_DOLB01000112.1"/>
</dbReference>
<name>A0A101E7P4_9THEO</name>
<comment type="caution">
    <text evidence="4">The sequence shown here is derived from an EMBL/GenBank/DDBJ whole genome shotgun (WGS) entry which is preliminary data.</text>
</comment>
<organism evidence="4 5">
    <name type="scientific">Caldanaerobacter subterraneus</name>
    <dbReference type="NCBI Taxonomy" id="911092"/>
    <lineage>
        <taxon>Bacteria</taxon>
        <taxon>Bacillati</taxon>
        <taxon>Bacillota</taxon>
        <taxon>Clostridia</taxon>
        <taxon>Thermoanaerobacterales</taxon>
        <taxon>Thermoanaerobacteraceae</taxon>
        <taxon>Caldanaerobacter</taxon>
    </lineage>
</organism>
<dbReference type="InterPro" id="IPR010982">
    <property type="entry name" value="Lambda_DNA-bd_dom_sf"/>
</dbReference>
<evidence type="ECO:0000256" key="2">
    <source>
        <dbReference type="SAM" id="Phobius"/>
    </source>
</evidence>
<dbReference type="PANTHER" id="PTHR34475:SF1">
    <property type="entry name" value="CYTOSKELETON PROTEIN RODZ"/>
    <property type="match status" value="1"/>
</dbReference>
<keyword evidence="2" id="KW-0472">Membrane</keyword>
<accession>A0A101E7P4</accession>
<dbReference type="EMBL" id="DOLB01000112">
    <property type="protein sequence ID" value="HBT49728.1"/>
    <property type="molecule type" value="Genomic_DNA"/>
</dbReference>
<protein>
    <submittedName>
        <fullName evidence="4">DUF4115 domain-containing protein</fullName>
    </submittedName>
</protein>
<sequence>MNELGEFLKSERLKKGMTLEEIQEITKIRTRYLKAIEDGDFSVMPAMVYAKGFVKSYAEALGLDGNEIVKKYEYLFKEKEEENLSKAKSYKKTTLDLSWLFSALKKALVSILIIGIIGYGFYYFFAQIKKGLAPLPPKQEVSQTVPEKNETPSAPSTQENVTSTVSPKTVIEKVSETSKKIEYKISPASQSYKVEINMVGEKCWFSIKVDGNVVYEGLMTAGMMKTFEVKNDITILMGYPPAVKISVDGEELPAVSSPSPVTINIHT</sequence>
<dbReference type="Pfam" id="PF13464">
    <property type="entry name" value="RodZ_C"/>
    <property type="match status" value="1"/>
</dbReference>
<dbReference type="Proteomes" id="UP000264445">
    <property type="component" value="Unassembled WGS sequence"/>
</dbReference>
<dbReference type="PANTHER" id="PTHR34475">
    <property type="match status" value="1"/>
</dbReference>
<proteinExistence type="predicted"/>
<dbReference type="Pfam" id="PF13413">
    <property type="entry name" value="HTH_25"/>
    <property type="match status" value="1"/>
</dbReference>
<keyword evidence="2" id="KW-0812">Transmembrane</keyword>
<feature type="compositionally biased region" description="Polar residues" evidence="1">
    <location>
        <begin position="140"/>
        <end position="167"/>
    </location>
</feature>
<evidence type="ECO:0000313" key="5">
    <source>
        <dbReference type="Proteomes" id="UP000264445"/>
    </source>
</evidence>
<evidence type="ECO:0000259" key="3">
    <source>
        <dbReference type="Pfam" id="PF13464"/>
    </source>
</evidence>
<dbReference type="AlphaFoldDB" id="A0A101E7P4"/>
<dbReference type="InterPro" id="IPR050400">
    <property type="entry name" value="Bact_Cytoskel_RodZ"/>
</dbReference>
<feature type="region of interest" description="Disordered" evidence="1">
    <location>
        <begin position="139"/>
        <end position="167"/>
    </location>
</feature>
<gene>
    <name evidence="4" type="ORF">DEA61_07880</name>
</gene>
<dbReference type="InterPro" id="IPR025194">
    <property type="entry name" value="RodZ-like_C"/>
</dbReference>
<evidence type="ECO:0000256" key="1">
    <source>
        <dbReference type="SAM" id="MobiDB-lite"/>
    </source>
</evidence>
<feature type="domain" description="Cytoskeleton protein RodZ-like C-terminal" evidence="3">
    <location>
        <begin position="201"/>
        <end position="257"/>
    </location>
</feature>
<evidence type="ECO:0000313" key="4">
    <source>
        <dbReference type="EMBL" id="HBT49728.1"/>
    </source>
</evidence>
<dbReference type="OMA" id="NWTAAMV"/>
<keyword evidence="2" id="KW-1133">Transmembrane helix</keyword>
<dbReference type="GO" id="GO:0003677">
    <property type="term" value="F:DNA binding"/>
    <property type="evidence" value="ECO:0007669"/>
    <property type="project" value="InterPro"/>
</dbReference>
<feature type="transmembrane region" description="Helical" evidence="2">
    <location>
        <begin position="107"/>
        <end position="125"/>
    </location>
</feature>